<dbReference type="InterPro" id="IPR036514">
    <property type="entry name" value="SGNH_hydro_sf"/>
</dbReference>
<dbReference type="CDD" id="cd00229">
    <property type="entry name" value="SGNH_hydrolase"/>
    <property type="match status" value="1"/>
</dbReference>
<gene>
    <name evidence="2" type="ORF">AM231_21875</name>
</gene>
<organism evidence="2 3">
    <name type="scientific">Paenibacillus solani</name>
    <dbReference type="NCBI Taxonomy" id="1705565"/>
    <lineage>
        <taxon>Bacteria</taxon>
        <taxon>Bacillati</taxon>
        <taxon>Bacillota</taxon>
        <taxon>Bacilli</taxon>
        <taxon>Bacillales</taxon>
        <taxon>Paenibacillaceae</taxon>
        <taxon>Paenibacillus</taxon>
    </lineage>
</organism>
<dbReference type="EMBL" id="LIUT01000006">
    <property type="protein sequence ID" value="KOR76606.1"/>
    <property type="molecule type" value="Genomic_DNA"/>
</dbReference>
<dbReference type="PATRIC" id="fig|1705565.3.peg.489"/>
<evidence type="ECO:0000313" key="3">
    <source>
        <dbReference type="Proteomes" id="UP000036932"/>
    </source>
</evidence>
<keyword evidence="3" id="KW-1185">Reference proteome</keyword>
<dbReference type="SUPFAM" id="SSF52266">
    <property type="entry name" value="SGNH hydrolase"/>
    <property type="match status" value="1"/>
</dbReference>
<dbReference type="Gene3D" id="3.40.50.1110">
    <property type="entry name" value="SGNH hydrolase"/>
    <property type="match status" value="1"/>
</dbReference>
<dbReference type="InterPro" id="IPR051532">
    <property type="entry name" value="Ester_Hydrolysis_Enzymes"/>
</dbReference>
<evidence type="ECO:0000259" key="1">
    <source>
        <dbReference type="Pfam" id="PF13472"/>
    </source>
</evidence>
<dbReference type="PANTHER" id="PTHR30383">
    <property type="entry name" value="THIOESTERASE 1/PROTEASE 1/LYSOPHOSPHOLIPASE L1"/>
    <property type="match status" value="1"/>
</dbReference>
<dbReference type="RefSeq" id="WP_054404502.1">
    <property type="nucleotide sequence ID" value="NZ_LIUT01000006.1"/>
</dbReference>
<sequence length="261" mass="30792">MLIVCLGGSITEGLGVTRSNTSYANLLQEKLRRSYCPSVQIINYGASAMQINESRSKYENTILELQPDIIVYAHGNTEAVVREQKKYLRFLPKRWRRPGWMDPRAYYSTRFRRRLLEKIESGLRWRVKVSLIKVFGGKQWMSLEEFKRQTTDFVLTILQHSPKTKIIFLTPGDIEERYFPGTPESMRKYREVMREICEQYKSSDQIFMCDSSAALHKWDDYFYDRFHPNEVGHDKIAETLLQTIIQHSLWSNNNVMKEVSQ</sequence>
<feature type="domain" description="SGNH hydrolase-type esterase" evidence="1">
    <location>
        <begin position="5"/>
        <end position="234"/>
    </location>
</feature>
<dbReference type="OrthoDB" id="9777593at2"/>
<accession>A0A0M1N378</accession>
<dbReference type="InterPro" id="IPR013830">
    <property type="entry name" value="SGNH_hydro"/>
</dbReference>
<evidence type="ECO:0000313" key="2">
    <source>
        <dbReference type="EMBL" id="KOR76606.1"/>
    </source>
</evidence>
<protein>
    <recommendedName>
        <fullName evidence="1">SGNH hydrolase-type esterase domain-containing protein</fullName>
    </recommendedName>
</protein>
<dbReference type="AlphaFoldDB" id="A0A0M1N378"/>
<proteinExistence type="predicted"/>
<name>A0A0M1N378_9BACL</name>
<dbReference type="Proteomes" id="UP000036932">
    <property type="component" value="Unassembled WGS sequence"/>
</dbReference>
<dbReference type="Pfam" id="PF13472">
    <property type="entry name" value="Lipase_GDSL_2"/>
    <property type="match status" value="1"/>
</dbReference>
<comment type="caution">
    <text evidence="2">The sequence shown here is derived from an EMBL/GenBank/DDBJ whole genome shotgun (WGS) entry which is preliminary data.</text>
</comment>
<reference evidence="3" key="1">
    <citation type="submission" date="2015-08" db="EMBL/GenBank/DDBJ databases">
        <title>Genome sequencing project for genomic taxonomy and phylogenomics of Bacillus-like bacteria.</title>
        <authorList>
            <person name="Liu B."/>
            <person name="Wang J."/>
            <person name="Zhu Y."/>
            <person name="Liu G."/>
            <person name="Chen Q."/>
            <person name="Chen Z."/>
            <person name="Lan J."/>
            <person name="Che J."/>
            <person name="Ge C."/>
            <person name="Shi H."/>
            <person name="Pan Z."/>
            <person name="Liu X."/>
        </authorList>
    </citation>
    <scope>NUCLEOTIDE SEQUENCE [LARGE SCALE GENOMIC DNA]</scope>
    <source>
        <strain evidence="3">FJAT-22460</strain>
    </source>
</reference>